<keyword evidence="9" id="KW-1185">Reference proteome</keyword>
<dbReference type="PANTHER" id="PTHR31451">
    <property type="match status" value="1"/>
</dbReference>
<feature type="domain" description="Glycoside hydrolase family 5" evidence="7">
    <location>
        <begin position="179"/>
        <end position="399"/>
    </location>
</feature>
<dbReference type="SUPFAM" id="SSF51445">
    <property type="entry name" value="(Trans)glycosidases"/>
    <property type="match status" value="1"/>
</dbReference>
<dbReference type="Gene3D" id="3.20.20.80">
    <property type="entry name" value="Glycosidases"/>
    <property type="match status" value="1"/>
</dbReference>
<gene>
    <name evidence="8" type="ORF">GCM10017764_30000</name>
</gene>
<reference evidence="9" key="1">
    <citation type="journal article" date="2019" name="Int. J. Syst. Evol. Microbiol.">
        <title>The Global Catalogue of Microorganisms (GCM) 10K type strain sequencing project: providing services to taxonomists for standard genome sequencing and annotation.</title>
        <authorList>
            <consortium name="The Broad Institute Genomics Platform"/>
            <consortium name="The Broad Institute Genome Sequencing Center for Infectious Disease"/>
            <person name="Wu L."/>
            <person name="Ma J."/>
        </authorList>
    </citation>
    <scope>NUCLEOTIDE SEQUENCE [LARGE SCALE GENOMIC DNA]</scope>
    <source>
        <strain evidence="9">CGMCC 1.12966</strain>
    </source>
</reference>
<dbReference type="InterPro" id="IPR001547">
    <property type="entry name" value="Glyco_hydro_5"/>
</dbReference>
<comment type="caution">
    <text evidence="8">The sequence shown here is derived from an EMBL/GenBank/DDBJ whole genome shotgun (WGS) entry which is preliminary data.</text>
</comment>
<comment type="similarity">
    <text evidence="5">Belongs to the glycosyl hydrolase 5 (cellulase A) family.</text>
</comment>
<evidence type="ECO:0000313" key="9">
    <source>
        <dbReference type="Proteomes" id="UP000620550"/>
    </source>
</evidence>
<proteinExistence type="inferred from homology"/>
<dbReference type="Proteomes" id="UP000620550">
    <property type="component" value="Unassembled WGS sequence"/>
</dbReference>
<evidence type="ECO:0000256" key="6">
    <source>
        <dbReference type="SAM" id="SignalP"/>
    </source>
</evidence>
<dbReference type="EMBL" id="BNAF01000012">
    <property type="protein sequence ID" value="GHE44774.1"/>
    <property type="molecule type" value="Genomic_DNA"/>
</dbReference>
<evidence type="ECO:0000256" key="3">
    <source>
        <dbReference type="ARBA" id="ARBA00022801"/>
    </source>
</evidence>
<protein>
    <recommendedName>
        <fullName evidence="2">mannan endo-1,4-beta-mannosidase</fullName>
        <ecNumber evidence="2">3.2.1.78</ecNumber>
    </recommendedName>
</protein>
<keyword evidence="6" id="KW-0732">Signal</keyword>
<dbReference type="EC" id="3.2.1.78" evidence="2"/>
<evidence type="ECO:0000256" key="2">
    <source>
        <dbReference type="ARBA" id="ARBA00012706"/>
    </source>
</evidence>
<dbReference type="InterPro" id="IPR045053">
    <property type="entry name" value="MAN-like"/>
</dbReference>
<evidence type="ECO:0000256" key="5">
    <source>
        <dbReference type="RuleBase" id="RU361153"/>
    </source>
</evidence>
<dbReference type="InterPro" id="IPR017853">
    <property type="entry name" value="GH"/>
</dbReference>
<evidence type="ECO:0000256" key="4">
    <source>
        <dbReference type="ARBA" id="ARBA00023295"/>
    </source>
</evidence>
<dbReference type="Pfam" id="PF00150">
    <property type="entry name" value="Cellulase"/>
    <property type="match status" value="1"/>
</dbReference>
<feature type="chain" id="PRO_5046770414" description="mannan endo-1,4-beta-mannosidase" evidence="6">
    <location>
        <begin position="23"/>
        <end position="559"/>
    </location>
</feature>
<feature type="signal peptide" evidence="6">
    <location>
        <begin position="1"/>
        <end position="22"/>
    </location>
</feature>
<organism evidence="8 9">
    <name type="scientific">Sphingobacterium griseoflavum</name>
    <dbReference type="NCBI Taxonomy" id="1474952"/>
    <lineage>
        <taxon>Bacteria</taxon>
        <taxon>Pseudomonadati</taxon>
        <taxon>Bacteroidota</taxon>
        <taxon>Sphingobacteriia</taxon>
        <taxon>Sphingobacteriales</taxon>
        <taxon>Sphingobacteriaceae</taxon>
        <taxon>Sphingobacterium</taxon>
    </lineage>
</organism>
<dbReference type="InterPro" id="IPR013783">
    <property type="entry name" value="Ig-like_fold"/>
</dbReference>
<dbReference type="Gene3D" id="2.60.40.10">
    <property type="entry name" value="Immunoglobulins"/>
    <property type="match status" value="1"/>
</dbReference>
<evidence type="ECO:0000259" key="7">
    <source>
        <dbReference type="Pfam" id="PF00150"/>
    </source>
</evidence>
<evidence type="ECO:0000313" key="8">
    <source>
        <dbReference type="EMBL" id="GHE44774.1"/>
    </source>
</evidence>
<name>A0ABQ3I195_9SPHI</name>
<evidence type="ECO:0000256" key="1">
    <source>
        <dbReference type="ARBA" id="ARBA00001678"/>
    </source>
</evidence>
<comment type="catalytic activity">
    <reaction evidence="1">
        <text>Random hydrolysis of (1-&gt;4)-beta-D-mannosidic linkages in mannans, galactomannans and glucomannans.</text>
        <dbReference type="EC" id="3.2.1.78"/>
    </reaction>
</comment>
<sequence length="559" mass="65152">MAMKKFLLMIALAVLHFATAVAQIQSVHFSDKDAVRYKRLDFLVSLKSVWQNPYLQEDIKLDMEVTTPSGARILQPCFFETGKSGEISAWAARFLPQDFGVYHFHFVLQRRQKVISRSKTLKVDVKNAMDKGFLTVKNNWALVFDNGEPFRGVAENICWESRTRDDSKYFAPLHQRADRYNYDYMLPKFARYGGNFFRTWICAWNLPLDFQDGFNNHRYRADSAYFNPSAIERMDHLLALADSLDLYMMLTLGTGNFRKDGFGGVATSDEFFANPIAKRVYKNRLRYIVARWAYSPHIAMWELLNEVDNIQHNGRDRPIDSQDIVDWHSEMADYLKEIDPYRHLVTSSISHRDIQGLNDVEGIDINQKHIYGNTAAIPSEVLRYANDHGKPYVIGEFGYEWDWHKNFDDFSREMEVDFKRGLWYGLFSPTPVLPMSWWWEYFENRSLMPYYLGVREINDRMLKAGKGEFKRLEIMSNELDAYAVQCGMEVFVYIHNAGYLIQGGEISIAVDSDSFDRMICYDPVERVYSSEEQISCSQGRIVLKDVYIGSKSDMVFIIK</sequence>
<keyword evidence="3 5" id="KW-0378">Hydrolase</keyword>
<keyword evidence="4 5" id="KW-0326">Glycosidase</keyword>
<accession>A0ABQ3I195</accession>